<dbReference type="RefSeq" id="WP_144887722.1">
    <property type="nucleotide sequence ID" value="NZ_VLLE01000005.1"/>
</dbReference>
<dbReference type="EMBL" id="VLLE01000005">
    <property type="protein sequence ID" value="TWI80665.1"/>
    <property type="molecule type" value="Genomic_DNA"/>
</dbReference>
<keyword evidence="2" id="KW-1185">Reference proteome</keyword>
<dbReference type="InterPro" id="IPR027396">
    <property type="entry name" value="DsrEFH-like"/>
</dbReference>
<evidence type="ECO:0000313" key="1">
    <source>
        <dbReference type="EMBL" id="TWI80665.1"/>
    </source>
</evidence>
<dbReference type="InterPro" id="IPR006311">
    <property type="entry name" value="TAT_signal"/>
</dbReference>
<sequence length="235" mass="25718">MKKNEQNQATARREFLGAVAAGAAAIGLAAFPGAANAGPFLENRMYAADETNPDEWFNRIKGKHRIVFDATQPHELFPFAWPKVFLLTNEATGTGAKDCSVVVVLRHAAIGYAMEDKLWEKYKFGEMFHANDPKTGKAATRNPFWKPQPDDFKIPGVGALPLGINDLQNEGVMFCYCQAAFGVYSTVTADAMKMNVEDVRKEWQAGLLPGIQPVPSGVWALGRAQEKGCGYIFTG</sequence>
<name>A0A562SHB9_9BACT</name>
<comment type="caution">
    <text evidence="1">The sequence shown here is derived from an EMBL/GenBank/DDBJ whole genome shotgun (WGS) entry which is preliminary data.</text>
</comment>
<dbReference type="Gene3D" id="3.40.1260.10">
    <property type="entry name" value="DsrEFH-like"/>
    <property type="match status" value="1"/>
</dbReference>
<dbReference type="PROSITE" id="PS51318">
    <property type="entry name" value="TAT"/>
    <property type="match status" value="1"/>
</dbReference>
<dbReference type="Proteomes" id="UP000316167">
    <property type="component" value="Unassembled WGS sequence"/>
</dbReference>
<dbReference type="AlphaFoldDB" id="A0A562SHB9"/>
<dbReference type="InterPro" id="IPR019546">
    <property type="entry name" value="TAT_signal_bac_arc"/>
</dbReference>
<gene>
    <name evidence="1" type="ORF">IQ13_3344</name>
</gene>
<dbReference type="OrthoDB" id="1174147at2"/>
<evidence type="ECO:0000313" key="2">
    <source>
        <dbReference type="Proteomes" id="UP000316167"/>
    </source>
</evidence>
<protein>
    <submittedName>
        <fullName evidence="1">Secreted protein</fullName>
    </submittedName>
</protein>
<accession>A0A562SHB9</accession>
<organism evidence="1 2">
    <name type="scientific">Lacibacter cauensis</name>
    <dbReference type="NCBI Taxonomy" id="510947"/>
    <lineage>
        <taxon>Bacteria</taxon>
        <taxon>Pseudomonadati</taxon>
        <taxon>Bacteroidota</taxon>
        <taxon>Chitinophagia</taxon>
        <taxon>Chitinophagales</taxon>
        <taxon>Chitinophagaceae</taxon>
        <taxon>Lacibacter</taxon>
    </lineage>
</organism>
<dbReference type="NCBIfam" id="TIGR01409">
    <property type="entry name" value="TAT_signal_seq"/>
    <property type="match status" value="1"/>
</dbReference>
<proteinExistence type="predicted"/>
<reference evidence="1 2" key="1">
    <citation type="journal article" date="2015" name="Stand. Genomic Sci.">
        <title>Genomic Encyclopedia of Bacterial and Archaeal Type Strains, Phase III: the genomes of soil and plant-associated and newly described type strains.</title>
        <authorList>
            <person name="Whitman W.B."/>
            <person name="Woyke T."/>
            <person name="Klenk H.P."/>
            <person name="Zhou Y."/>
            <person name="Lilburn T.G."/>
            <person name="Beck B.J."/>
            <person name="De Vos P."/>
            <person name="Vandamme P."/>
            <person name="Eisen J.A."/>
            <person name="Garrity G."/>
            <person name="Hugenholtz P."/>
            <person name="Kyrpides N.C."/>
        </authorList>
    </citation>
    <scope>NUCLEOTIDE SEQUENCE [LARGE SCALE GENOMIC DNA]</scope>
    <source>
        <strain evidence="1 2">CGMCC 1.7271</strain>
    </source>
</reference>